<keyword evidence="1" id="KW-0812">Transmembrane</keyword>
<feature type="transmembrane region" description="Helical" evidence="1">
    <location>
        <begin position="111"/>
        <end position="134"/>
    </location>
</feature>
<name>A0A2T0LYP8_9PSEU</name>
<accession>A0A2T0LYP8</accession>
<keyword evidence="3" id="KW-1185">Reference proteome</keyword>
<dbReference type="AlphaFoldDB" id="A0A2T0LYP8"/>
<organism evidence="2 3">
    <name type="scientific">Prauserella shujinwangii</name>
    <dbReference type="NCBI Taxonomy" id="1453103"/>
    <lineage>
        <taxon>Bacteria</taxon>
        <taxon>Bacillati</taxon>
        <taxon>Actinomycetota</taxon>
        <taxon>Actinomycetes</taxon>
        <taxon>Pseudonocardiales</taxon>
        <taxon>Pseudonocardiaceae</taxon>
        <taxon>Prauserella</taxon>
    </lineage>
</organism>
<protein>
    <submittedName>
        <fullName evidence="2">Uncharacterized protein</fullName>
    </submittedName>
</protein>
<keyword evidence="1" id="KW-0472">Membrane</keyword>
<keyword evidence="1" id="KW-1133">Transmembrane helix</keyword>
<dbReference type="EMBL" id="PVNH01000003">
    <property type="protein sequence ID" value="PRX49182.1"/>
    <property type="molecule type" value="Genomic_DNA"/>
</dbReference>
<feature type="transmembrane region" description="Helical" evidence="1">
    <location>
        <begin position="40"/>
        <end position="65"/>
    </location>
</feature>
<sequence>MSFEEKRAWILAVVAVVAYAVYVAVVLGRAGDVPLPEVPYAAAMAWTIGSAIAAGILLDIVAAAVSPEDAGRKDERDREIGRFGEHVGQSFVVIGGVTALVMALVELDHFWIANAIYLAFVLSAVLGSTTKIVAYRWGFPRW</sequence>
<feature type="transmembrane region" description="Helical" evidence="1">
    <location>
        <begin position="86"/>
        <end position="105"/>
    </location>
</feature>
<dbReference type="OrthoDB" id="4559359at2"/>
<proteinExistence type="predicted"/>
<evidence type="ECO:0000256" key="1">
    <source>
        <dbReference type="SAM" id="Phobius"/>
    </source>
</evidence>
<dbReference type="Proteomes" id="UP000238362">
    <property type="component" value="Unassembled WGS sequence"/>
</dbReference>
<comment type="caution">
    <text evidence="2">The sequence shown here is derived from an EMBL/GenBank/DDBJ whole genome shotgun (WGS) entry which is preliminary data.</text>
</comment>
<gene>
    <name evidence="2" type="ORF">B0I33_103215</name>
</gene>
<evidence type="ECO:0000313" key="3">
    <source>
        <dbReference type="Proteomes" id="UP000238362"/>
    </source>
</evidence>
<reference evidence="2 3" key="1">
    <citation type="submission" date="2018-03" db="EMBL/GenBank/DDBJ databases">
        <title>Genomic Encyclopedia of Type Strains, Phase III (KMG-III): the genomes of soil and plant-associated and newly described type strains.</title>
        <authorList>
            <person name="Whitman W."/>
        </authorList>
    </citation>
    <scope>NUCLEOTIDE SEQUENCE [LARGE SCALE GENOMIC DNA]</scope>
    <source>
        <strain evidence="2 3">CGMCC 4.7125</strain>
    </source>
</reference>
<feature type="transmembrane region" description="Helical" evidence="1">
    <location>
        <begin position="9"/>
        <end position="28"/>
    </location>
</feature>
<evidence type="ECO:0000313" key="2">
    <source>
        <dbReference type="EMBL" id="PRX49182.1"/>
    </source>
</evidence>
<dbReference type="RefSeq" id="WP_106177884.1">
    <property type="nucleotide sequence ID" value="NZ_PVNH01000003.1"/>
</dbReference>